<protein>
    <submittedName>
        <fullName evidence="2">Uncharacterized protein</fullName>
    </submittedName>
</protein>
<comment type="caution">
    <text evidence="2">The sequence shown here is derived from an EMBL/GenBank/DDBJ whole genome shotgun (WGS) entry which is preliminary data.</text>
</comment>
<accession>A0AAD7XEA6</accession>
<dbReference type="EMBL" id="JAPEVG010000001">
    <property type="protein sequence ID" value="KAJ8502270.1"/>
    <property type="molecule type" value="Genomic_DNA"/>
</dbReference>
<evidence type="ECO:0000256" key="1">
    <source>
        <dbReference type="SAM" id="MobiDB-lite"/>
    </source>
</evidence>
<feature type="compositionally biased region" description="Polar residues" evidence="1">
    <location>
        <begin position="191"/>
        <end position="205"/>
    </location>
</feature>
<evidence type="ECO:0000313" key="3">
    <source>
        <dbReference type="Proteomes" id="UP001215151"/>
    </source>
</evidence>
<evidence type="ECO:0000313" key="2">
    <source>
        <dbReference type="EMBL" id="KAJ8502270.1"/>
    </source>
</evidence>
<feature type="region of interest" description="Disordered" evidence="1">
    <location>
        <begin position="191"/>
        <end position="219"/>
    </location>
</feature>
<keyword evidence="3" id="KW-1185">Reference proteome</keyword>
<proteinExistence type="predicted"/>
<gene>
    <name evidence="2" type="ORF">ONZ51_g13</name>
</gene>
<reference evidence="2" key="1">
    <citation type="submission" date="2022-11" db="EMBL/GenBank/DDBJ databases">
        <title>Genome Sequence of Cubamyces cubensis.</title>
        <authorList>
            <person name="Buettner E."/>
        </authorList>
    </citation>
    <scope>NUCLEOTIDE SEQUENCE</scope>
    <source>
        <strain evidence="2">MPL-01</strain>
    </source>
</reference>
<sequence>MHPSRQYHLPANTPALVLPCAVRIQPSLAAYSTKSAATSTWIKRTYNRTRAEVSHMGSLLRALEEIKDMNGHRTHADQAEHIEHELPPLVGLGPVAVFRYRQQGSLARWILRLDALATETTPAIDGEQLGLAVGRNITESLEVDMKVLPLPPRQSDSGRYSHRVLIIRETCSPLAGCTPAWTPQATVEQDIASSQQLPTARSRPTSALRRKRNTRSRRRIPKRSLRIPVDVVVPVFYHMHYPALLSPSWASHPGAILDHAIRSNVKPEDALIYTEHARPRTPRSSRRFSLAAIICLSAMSSFSPSLLPPLPPSSQASPQSSASASSSVLVRQASQLSTSAVVNALPSSSNGAPAIDGMANSKLPIDVCERIIDDVYNVTQEPWRCYELLACALTCKAWTPRSLYVLYSYVKEDAAMFPGFPPAGLFGPFVTDLCITLHFSFTSTISDTVMKYIGTLQELDTLSFEFPLYRSNEYILDSLLSLPSSDLKVSSFSLKVIMFRHEHTRSHFLAHLWPVLQHIRKIYPCLEQLHLTLKDNHPVFNGHWWCNKILDQLPSLIGVLKCKVTIDTFASQHPYDDHKWWIRDETEDYTCWNYTIIEDGLPVLWWFFNGQAEALLPFQTLPNNEISDEYFPKYYLDHLNSILPLPPLL</sequence>
<organism evidence="2 3">
    <name type="scientific">Trametes cubensis</name>
    <dbReference type="NCBI Taxonomy" id="1111947"/>
    <lineage>
        <taxon>Eukaryota</taxon>
        <taxon>Fungi</taxon>
        <taxon>Dikarya</taxon>
        <taxon>Basidiomycota</taxon>
        <taxon>Agaricomycotina</taxon>
        <taxon>Agaricomycetes</taxon>
        <taxon>Polyporales</taxon>
        <taxon>Polyporaceae</taxon>
        <taxon>Trametes</taxon>
    </lineage>
</organism>
<dbReference type="Proteomes" id="UP001215151">
    <property type="component" value="Unassembled WGS sequence"/>
</dbReference>
<name>A0AAD7XEA6_9APHY</name>
<dbReference type="AlphaFoldDB" id="A0AAD7XEA6"/>
<feature type="compositionally biased region" description="Basic residues" evidence="1">
    <location>
        <begin position="208"/>
        <end position="219"/>
    </location>
</feature>